<dbReference type="Gene3D" id="2.60.120.330">
    <property type="entry name" value="B-lactam Antibiotic, Isopenicillin N Synthase, Chain"/>
    <property type="match status" value="1"/>
</dbReference>
<feature type="domain" description="Fe2OG dioxygenase" evidence="5">
    <location>
        <begin position="153"/>
        <end position="253"/>
    </location>
</feature>
<evidence type="ECO:0000313" key="7">
    <source>
        <dbReference type="Proteomes" id="UP000288805"/>
    </source>
</evidence>
<sequence length="309" mass="34372">MEEPGEAASLGSSLLVPSVQELAKDSLTTVPPRYLRPEQDPPFSSQSTSQTPLPHIPIIDFHCFAFRRWHGVRTGEVAPCLQGMGFLPDLFFMVTLPPHLRKPHLFPKLPLPFRDTLEVYAVELRNLAMAILGFMAKALKMEAKAMKALFEEGLQSMRMNYYPPCPQPDQVIGLTPHSDSVGFTLLLQVNEMQGLQVRKNGIWIPIKALPDAFVVNIGDILEIVTNGDYRSIEHRAVVNSVKERLSIATFYSPKLEGDIGPAPSLVTPHSPALFKNVSVADYIKGLFSRELHGRSYLDVLKIDSEAESN</sequence>
<evidence type="ECO:0000313" key="6">
    <source>
        <dbReference type="EMBL" id="RVW47433.1"/>
    </source>
</evidence>
<accession>A0A438EI85</accession>
<reference evidence="6 7" key="1">
    <citation type="journal article" date="2018" name="PLoS Genet.">
        <title>Population sequencing reveals clonal diversity and ancestral inbreeding in the grapevine cultivar Chardonnay.</title>
        <authorList>
            <person name="Roach M.J."/>
            <person name="Johnson D.L."/>
            <person name="Bohlmann J."/>
            <person name="van Vuuren H.J."/>
            <person name="Jones S.J."/>
            <person name="Pretorius I.S."/>
            <person name="Schmidt S.A."/>
            <person name="Borneman A.R."/>
        </authorList>
    </citation>
    <scope>NUCLEOTIDE SEQUENCE [LARGE SCALE GENOMIC DNA]</scope>
    <source>
        <strain evidence="7">cv. Chardonnay</strain>
        <tissue evidence="6">Leaf</tissue>
    </source>
</reference>
<keyword evidence="1 3" id="KW-0479">Metal-binding</keyword>
<keyword evidence="2 3" id="KW-0408">Iron</keyword>
<evidence type="ECO:0000256" key="4">
    <source>
        <dbReference type="SAM" id="MobiDB-lite"/>
    </source>
</evidence>
<dbReference type="InterPro" id="IPR050295">
    <property type="entry name" value="Plant_2OG-oxidoreductases"/>
</dbReference>
<comment type="similarity">
    <text evidence="3">Belongs to the iron/ascorbate-dependent oxidoreductase family.</text>
</comment>
<gene>
    <name evidence="6" type="primary">SRG1_5</name>
    <name evidence="6" type="ORF">CK203_098400</name>
</gene>
<dbReference type="Proteomes" id="UP000288805">
    <property type="component" value="Unassembled WGS sequence"/>
</dbReference>
<dbReference type="PANTHER" id="PTHR47991">
    <property type="entry name" value="OXOGLUTARATE/IRON-DEPENDENT DIOXYGENASE"/>
    <property type="match status" value="1"/>
</dbReference>
<dbReference type="GO" id="GO:0016491">
    <property type="term" value="F:oxidoreductase activity"/>
    <property type="evidence" value="ECO:0007669"/>
    <property type="project" value="UniProtKB-KW"/>
</dbReference>
<name>A0A438EI85_VITVI</name>
<evidence type="ECO:0000256" key="3">
    <source>
        <dbReference type="RuleBase" id="RU003682"/>
    </source>
</evidence>
<dbReference type="InterPro" id="IPR044861">
    <property type="entry name" value="IPNS-like_FE2OG_OXY"/>
</dbReference>
<feature type="region of interest" description="Disordered" evidence="4">
    <location>
        <begin position="29"/>
        <end position="51"/>
    </location>
</feature>
<keyword evidence="3" id="KW-0560">Oxidoreductase</keyword>
<dbReference type="GO" id="GO:0046872">
    <property type="term" value="F:metal ion binding"/>
    <property type="evidence" value="ECO:0007669"/>
    <property type="project" value="UniProtKB-KW"/>
</dbReference>
<organism evidence="6 7">
    <name type="scientific">Vitis vinifera</name>
    <name type="common">Grape</name>
    <dbReference type="NCBI Taxonomy" id="29760"/>
    <lineage>
        <taxon>Eukaryota</taxon>
        <taxon>Viridiplantae</taxon>
        <taxon>Streptophyta</taxon>
        <taxon>Embryophyta</taxon>
        <taxon>Tracheophyta</taxon>
        <taxon>Spermatophyta</taxon>
        <taxon>Magnoliopsida</taxon>
        <taxon>eudicotyledons</taxon>
        <taxon>Gunneridae</taxon>
        <taxon>Pentapetalae</taxon>
        <taxon>rosids</taxon>
        <taxon>Vitales</taxon>
        <taxon>Vitaceae</taxon>
        <taxon>Viteae</taxon>
        <taxon>Vitis</taxon>
    </lineage>
</organism>
<comment type="caution">
    <text evidence="6">The sequence shown here is derived from an EMBL/GenBank/DDBJ whole genome shotgun (WGS) entry which is preliminary data.</text>
</comment>
<dbReference type="SUPFAM" id="SSF51197">
    <property type="entry name" value="Clavaminate synthase-like"/>
    <property type="match status" value="1"/>
</dbReference>
<dbReference type="AlphaFoldDB" id="A0A438EI85"/>
<proteinExistence type="inferred from homology"/>
<evidence type="ECO:0000256" key="1">
    <source>
        <dbReference type="ARBA" id="ARBA00022723"/>
    </source>
</evidence>
<protein>
    <submittedName>
        <fullName evidence="6">Protein SRG1</fullName>
    </submittedName>
</protein>
<evidence type="ECO:0000259" key="5">
    <source>
        <dbReference type="PROSITE" id="PS51471"/>
    </source>
</evidence>
<dbReference type="PROSITE" id="PS51471">
    <property type="entry name" value="FE2OG_OXY"/>
    <property type="match status" value="1"/>
</dbReference>
<dbReference type="Pfam" id="PF03171">
    <property type="entry name" value="2OG-FeII_Oxy"/>
    <property type="match status" value="1"/>
</dbReference>
<dbReference type="InterPro" id="IPR027443">
    <property type="entry name" value="IPNS-like_sf"/>
</dbReference>
<evidence type="ECO:0000256" key="2">
    <source>
        <dbReference type="ARBA" id="ARBA00023004"/>
    </source>
</evidence>
<dbReference type="EMBL" id="QGNW01001283">
    <property type="protein sequence ID" value="RVW47433.1"/>
    <property type="molecule type" value="Genomic_DNA"/>
</dbReference>
<dbReference type="InterPro" id="IPR005123">
    <property type="entry name" value="Oxoglu/Fe-dep_dioxygenase_dom"/>
</dbReference>